<evidence type="ECO:0000256" key="5">
    <source>
        <dbReference type="HAMAP-Rule" id="MF_00921"/>
    </source>
</evidence>
<evidence type="ECO:0000256" key="4">
    <source>
        <dbReference type="ARBA" id="ARBA00022777"/>
    </source>
</evidence>
<reference evidence="6 7" key="1">
    <citation type="submission" date="2016-12" db="EMBL/GenBank/DDBJ databases">
        <authorList>
            <person name="Song W.-J."/>
            <person name="Kurnit D.M."/>
        </authorList>
    </citation>
    <scope>NUCLEOTIDE SEQUENCE [LARGE SCALE GENOMIC DNA]</scope>
    <source>
        <strain evidence="6 7">DSM 19599</strain>
    </source>
</reference>
<dbReference type="GO" id="GO:0005524">
    <property type="term" value="F:ATP binding"/>
    <property type="evidence" value="ECO:0007669"/>
    <property type="project" value="InterPro"/>
</dbReference>
<name>A0A1M7ZJE6_9HYPH</name>
<dbReference type="PANTHER" id="PTHR31756">
    <property type="entry name" value="PYRUVATE, PHOSPHATE DIKINASE REGULATORY PROTEIN 1, CHLOROPLASTIC"/>
    <property type="match status" value="1"/>
</dbReference>
<dbReference type="InterPro" id="IPR005177">
    <property type="entry name" value="Kinase-pyrophosphorylase"/>
</dbReference>
<sequence>MPTFFHLHLVSDSTGETLSTVARAAIVRYDDVEAIEHVHPLIRSDRQLDKVLSAIEQAPGMVLFTLVNEKMAERVERFCQELGLPSANVLDPVVRLMQSYLNLPVAPRVGGQHQLDTDYFRRIDALNYVLMHDDGVLPDDIEQAEVILVGVSRTSKTPTCIYLANRGVKAINIPIVPGVPLPRRLFEAENPLVVALVASPERIAQIREHRLLTLNAKPDNAAYVDRRAIAEEIALTRRICAEHRWPIIDVTRRSIEETAAAIMALAKQRREQLREQGIG</sequence>
<keyword evidence="2 5" id="KW-0808">Transferase</keyword>
<dbReference type="Pfam" id="PF03618">
    <property type="entry name" value="Kinase-PPPase"/>
    <property type="match status" value="1"/>
</dbReference>
<evidence type="ECO:0000313" key="6">
    <source>
        <dbReference type="EMBL" id="SHO64987.1"/>
    </source>
</evidence>
<dbReference type="GO" id="GO:0043531">
    <property type="term" value="F:ADP binding"/>
    <property type="evidence" value="ECO:0007669"/>
    <property type="project" value="UniProtKB-UniRule"/>
</dbReference>
<dbReference type="PANTHER" id="PTHR31756:SF3">
    <property type="entry name" value="PYRUVATE, PHOSPHATE DIKINASE REGULATORY PROTEIN 1, CHLOROPLASTIC"/>
    <property type="match status" value="1"/>
</dbReference>
<keyword evidence="1 5" id="KW-0723">Serine/threonine-protein kinase</keyword>
<comment type="catalytic activity">
    <reaction evidence="5">
        <text>N(tele)-phospho-L-histidyl/L-threonyl-[pyruvate, phosphate dikinase] + ADP = N(tele)-phospho-L-histidyl/O-phospho-L-threonyl-[pyruvate, phosphate dikinase] + AMP + H(+)</text>
        <dbReference type="Rhea" id="RHEA:43692"/>
        <dbReference type="Rhea" id="RHEA-COMP:10650"/>
        <dbReference type="Rhea" id="RHEA-COMP:10651"/>
        <dbReference type="ChEBI" id="CHEBI:15378"/>
        <dbReference type="ChEBI" id="CHEBI:30013"/>
        <dbReference type="ChEBI" id="CHEBI:61977"/>
        <dbReference type="ChEBI" id="CHEBI:83586"/>
        <dbReference type="ChEBI" id="CHEBI:456215"/>
        <dbReference type="ChEBI" id="CHEBI:456216"/>
        <dbReference type="EC" id="2.7.11.32"/>
    </reaction>
</comment>
<dbReference type="HAMAP" id="MF_00921">
    <property type="entry name" value="PDRP"/>
    <property type="match status" value="1"/>
</dbReference>
<dbReference type="AlphaFoldDB" id="A0A1M7ZJE6"/>
<dbReference type="OrthoDB" id="9782201at2"/>
<dbReference type="STRING" id="1123029.SAMN02745172_01932"/>
<comment type="function">
    <text evidence="5">Bifunctional serine/threonine kinase and phosphorylase involved in the regulation of the pyruvate, phosphate dikinase (PPDK) by catalyzing its phosphorylation/dephosphorylation.</text>
</comment>
<protein>
    <recommendedName>
        <fullName evidence="5">Putative pyruvate, phosphate dikinase regulatory protein</fullName>
        <shortName evidence="5">PPDK regulatory protein</shortName>
        <ecNumber evidence="5">2.7.11.32</ecNumber>
        <ecNumber evidence="5">2.7.4.27</ecNumber>
    </recommendedName>
</protein>
<dbReference type="EMBL" id="FRXO01000003">
    <property type="protein sequence ID" value="SHO64987.1"/>
    <property type="molecule type" value="Genomic_DNA"/>
</dbReference>
<evidence type="ECO:0000256" key="1">
    <source>
        <dbReference type="ARBA" id="ARBA00022527"/>
    </source>
</evidence>
<dbReference type="EC" id="2.7.4.27" evidence="5"/>
<dbReference type="Proteomes" id="UP000186406">
    <property type="component" value="Unassembled WGS sequence"/>
</dbReference>
<comment type="catalytic activity">
    <reaction evidence="5">
        <text>N(tele)-phospho-L-histidyl/O-phospho-L-threonyl-[pyruvate, phosphate dikinase] + phosphate + H(+) = N(tele)-phospho-L-histidyl/L-threonyl-[pyruvate, phosphate dikinase] + diphosphate</text>
        <dbReference type="Rhea" id="RHEA:43696"/>
        <dbReference type="Rhea" id="RHEA-COMP:10650"/>
        <dbReference type="Rhea" id="RHEA-COMP:10651"/>
        <dbReference type="ChEBI" id="CHEBI:15378"/>
        <dbReference type="ChEBI" id="CHEBI:30013"/>
        <dbReference type="ChEBI" id="CHEBI:33019"/>
        <dbReference type="ChEBI" id="CHEBI:43474"/>
        <dbReference type="ChEBI" id="CHEBI:61977"/>
        <dbReference type="ChEBI" id="CHEBI:83586"/>
        <dbReference type="EC" id="2.7.4.27"/>
    </reaction>
</comment>
<dbReference type="InterPro" id="IPR026565">
    <property type="entry name" value="PPDK_reg"/>
</dbReference>
<gene>
    <name evidence="6" type="ORF">SAMN02745172_01932</name>
</gene>
<keyword evidence="4 5" id="KW-0418">Kinase</keyword>
<comment type="similarity">
    <text evidence="5">Belongs to the pyruvate, phosphate/water dikinase regulatory protein family. PDRP subfamily.</text>
</comment>
<dbReference type="EC" id="2.7.11.32" evidence="5"/>
<dbReference type="GO" id="GO:0004674">
    <property type="term" value="F:protein serine/threonine kinase activity"/>
    <property type="evidence" value="ECO:0007669"/>
    <property type="project" value="UniProtKB-UniRule"/>
</dbReference>
<dbReference type="GO" id="GO:0016776">
    <property type="term" value="F:phosphotransferase activity, phosphate group as acceptor"/>
    <property type="evidence" value="ECO:0007669"/>
    <property type="project" value="UniProtKB-UniRule"/>
</dbReference>
<proteinExistence type="inferred from homology"/>
<organism evidence="6 7">
    <name type="scientific">Pseudoxanthobacter soli DSM 19599</name>
    <dbReference type="NCBI Taxonomy" id="1123029"/>
    <lineage>
        <taxon>Bacteria</taxon>
        <taxon>Pseudomonadati</taxon>
        <taxon>Pseudomonadota</taxon>
        <taxon>Alphaproteobacteria</taxon>
        <taxon>Hyphomicrobiales</taxon>
        <taxon>Segnochrobactraceae</taxon>
        <taxon>Pseudoxanthobacter</taxon>
    </lineage>
</organism>
<dbReference type="NCBIfam" id="NF003742">
    <property type="entry name" value="PRK05339.1"/>
    <property type="match status" value="1"/>
</dbReference>
<dbReference type="RefSeq" id="WP_073627956.1">
    <property type="nucleotide sequence ID" value="NZ_FRXO01000003.1"/>
</dbReference>
<accession>A0A1M7ZJE6</accession>
<evidence type="ECO:0000256" key="3">
    <source>
        <dbReference type="ARBA" id="ARBA00022741"/>
    </source>
</evidence>
<feature type="binding site" evidence="5">
    <location>
        <begin position="150"/>
        <end position="157"/>
    </location>
    <ligand>
        <name>ADP</name>
        <dbReference type="ChEBI" id="CHEBI:456216"/>
    </ligand>
</feature>
<keyword evidence="3 5" id="KW-0547">Nucleotide-binding</keyword>
<keyword evidence="7" id="KW-1185">Reference proteome</keyword>
<evidence type="ECO:0000256" key="2">
    <source>
        <dbReference type="ARBA" id="ARBA00022679"/>
    </source>
</evidence>
<evidence type="ECO:0000313" key="7">
    <source>
        <dbReference type="Proteomes" id="UP000186406"/>
    </source>
</evidence>